<comment type="caution">
    <text evidence="9">The sequence shown here is derived from an EMBL/GenBank/DDBJ whole genome shotgun (WGS) entry which is preliminary data.</text>
</comment>
<protein>
    <recommendedName>
        <fullName evidence="8">Exportin-4</fullName>
    </recommendedName>
</protein>
<dbReference type="Proteomes" id="UP000663879">
    <property type="component" value="Unassembled WGS sequence"/>
</dbReference>
<evidence type="ECO:0000256" key="2">
    <source>
        <dbReference type="ARBA" id="ARBA00004496"/>
    </source>
</evidence>
<evidence type="ECO:0000256" key="3">
    <source>
        <dbReference type="ARBA" id="ARBA00009466"/>
    </source>
</evidence>
<proteinExistence type="inferred from homology"/>
<dbReference type="AlphaFoldDB" id="A0A813YPE9"/>
<name>A0A813YPE9_9BILA</name>
<dbReference type="OrthoDB" id="5548448at2759"/>
<dbReference type="PANTHER" id="PTHR12596:SF1">
    <property type="entry name" value="EXPORTIN-4"/>
    <property type="match status" value="1"/>
</dbReference>
<evidence type="ECO:0000256" key="5">
    <source>
        <dbReference type="ARBA" id="ARBA00022490"/>
    </source>
</evidence>
<evidence type="ECO:0000313" key="9">
    <source>
        <dbReference type="EMBL" id="CAF0887255.1"/>
    </source>
</evidence>
<evidence type="ECO:0000256" key="7">
    <source>
        <dbReference type="ARBA" id="ARBA00023242"/>
    </source>
</evidence>
<evidence type="ECO:0000256" key="1">
    <source>
        <dbReference type="ARBA" id="ARBA00004123"/>
    </source>
</evidence>
<dbReference type="GO" id="GO:0005643">
    <property type="term" value="C:nuclear pore"/>
    <property type="evidence" value="ECO:0007669"/>
    <property type="project" value="TreeGrafter"/>
</dbReference>
<comment type="similarity">
    <text evidence="3">Belongs to the exportin family.</text>
</comment>
<keyword evidence="7" id="KW-0539">Nucleus</keyword>
<dbReference type="InterPro" id="IPR016024">
    <property type="entry name" value="ARM-type_fold"/>
</dbReference>
<keyword evidence="4" id="KW-0813">Transport</keyword>
<organism evidence="9 10">
    <name type="scientific">Brachionus calyciflorus</name>
    <dbReference type="NCBI Taxonomy" id="104777"/>
    <lineage>
        <taxon>Eukaryota</taxon>
        <taxon>Metazoa</taxon>
        <taxon>Spiralia</taxon>
        <taxon>Gnathifera</taxon>
        <taxon>Rotifera</taxon>
        <taxon>Eurotatoria</taxon>
        <taxon>Monogononta</taxon>
        <taxon>Pseudotrocha</taxon>
        <taxon>Ploima</taxon>
        <taxon>Brachionidae</taxon>
        <taxon>Brachionus</taxon>
    </lineage>
</organism>
<comment type="subcellular location">
    <subcellularLocation>
        <location evidence="2">Cytoplasm</location>
    </subcellularLocation>
    <subcellularLocation>
        <location evidence="1">Nucleus</location>
    </subcellularLocation>
</comment>
<keyword evidence="5" id="KW-0963">Cytoplasm</keyword>
<dbReference type="SUPFAM" id="SSF48371">
    <property type="entry name" value="ARM repeat"/>
    <property type="match status" value="1"/>
</dbReference>
<evidence type="ECO:0000256" key="6">
    <source>
        <dbReference type="ARBA" id="ARBA00022927"/>
    </source>
</evidence>
<evidence type="ECO:0000256" key="8">
    <source>
        <dbReference type="ARBA" id="ARBA00040444"/>
    </source>
</evidence>
<evidence type="ECO:0000313" key="10">
    <source>
        <dbReference type="Proteomes" id="UP000663879"/>
    </source>
</evidence>
<reference evidence="9" key="1">
    <citation type="submission" date="2021-02" db="EMBL/GenBank/DDBJ databases">
        <authorList>
            <person name="Nowell W R."/>
        </authorList>
    </citation>
    <scope>NUCLEOTIDE SEQUENCE</scope>
    <source>
        <strain evidence="9">Ploen Becks lab</strain>
    </source>
</reference>
<sequence>MSFSPENFENLRLTIEQASKIVISPNVSKEQRDASEKIFIEFKESKSPYDFCRYLLENTKDSYLLYQTVSTIQTAALREWALLPNDLVPALQNFLFSFLIQTTDLEKYVQRQILQTIAVFYKRNKFDSFQSKTLGSQKITDEQKNNLVTQCIDLFSGSDIKMRKLICSLLLAVINEFSNTNKSTKLGQSNESHFNAKRSFEQNEFKSILVFVYETTKGLIESLIENNITNICSIDKDSKELLIQIFYLIDQSFNWEFTSSKHVLKNLIGNLNQSAQANLVNLEPTPEFKEFFLNPQLVELLFKSYELVRDDPDTSHSSIQPLIQLSTLKGTIFQDDFEHRLRIEFLINYIQAFLNTFQHNPIKDYESFNVSCLIENLLLQSSLKHIALINSGLVENFFGQVTSFLVNCFKAERACEDPTDSKKYLESYEKILISWSNMKDSLGYDEQSSNEIDKKQFELLYSKYAFQIVEAFIQSRLSYQEDHENIQILSTGSDLESIASEDDLCDDDDDLHRFKDILYSIRDFARQSLELSLPLIARLMAEKYVQLAEILKQVYQLNLTTKEIDAQYEKHLNKLSEDIHWLLLINGFVLFEINTIESEENLVPKEIMSYSAKISQTVDSNLLNSLILKLNETTQVHNQPNYPILNSINLNLIDFKMPNNFDPILSFIFTSLQLTEIENHMFSLNMLNYLSPQVATSLSWFLRELSQCLLFMPESNYSFISPTLQHVFGQDTHSGCLILNFLIRKILINFYIWSSETVCTSQTAKILLAISKNKNMSRFLMNNETYWSISRVMTNSNEQPWTLLSSNVKKLIIKSLILSSSGQINTNVLNILQVLTNRFDALRNVKPISLQSESRIKEVMSLLECLNGVIEASNKNNLSYIVPVVLPRLEQGVHLLDLYHNYGEIVELILCMFNGVIEKLLTQLNDDLNEHLIVKNKILECFLGLIQIFAKHNQKRRIIEANIEEDYFNDLLLFLTLLNTLHNINYDNEDENRILNQSTNQNDSLNVNQIKIIDVILTGLEFLIPLMNQEILKFQTLSIEYFKLISNIVFNNSNKIFNRSFDLFNTLINSIKYGINSGLGVEVVRYSLESIQPLCIYMYKSNLQESTYGAPVKDLFSTVLNLIFENSIEIELFDLCSNVLYSFICCFPHLFTGFVNQFIQDKFSMNLQLKEKIQQGFNTLVALPTQFQAISNFEINLSMFNLEKRNRIKFNTKFNEFSIKTYGLLFIR</sequence>
<dbReference type="GO" id="GO:0005049">
    <property type="term" value="F:nuclear export signal receptor activity"/>
    <property type="evidence" value="ECO:0007669"/>
    <property type="project" value="InterPro"/>
</dbReference>
<dbReference type="PANTHER" id="PTHR12596">
    <property type="entry name" value="EXPORTIN 4,7-RELATED"/>
    <property type="match status" value="1"/>
</dbReference>
<dbReference type="GO" id="GO:0006611">
    <property type="term" value="P:protein export from nucleus"/>
    <property type="evidence" value="ECO:0007669"/>
    <property type="project" value="TreeGrafter"/>
</dbReference>
<gene>
    <name evidence="9" type="ORF">OXX778_LOCUS10723</name>
</gene>
<accession>A0A813YPE9</accession>
<keyword evidence="10" id="KW-1185">Reference proteome</keyword>
<evidence type="ECO:0000256" key="4">
    <source>
        <dbReference type="ARBA" id="ARBA00022448"/>
    </source>
</evidence>
<keyword evidence="6" id="KW-0653">Protein transport</keyword>
<dbReference type="Gene3D" id="1.25.10.10">
    <property type="entry name" value="Leucine-rich Repeat Variant"/>
    <property type="match status" value="1"/>
</dbReference>
<dbReference type="EMBL" id="CAJNOC010001734">
    <property type="protein sequence ID" value="CAF0887255.1"/>
    <property type="molecule type" value="Genomic_DNA"/>
</dbReference>
<dbReference type="GO" id="GO:0005737">
    <property type="term" value="C:cytoplasm"/>
    <property type="evidence" value="ECO:0007669"/>
    <property type="project" value="UniProtKB-SubCell"/>
</dbReference>
<dbReference type="InterPro" id="IPR011989">
    <property type="entry name" value="ARM-like"/>
</dbReference>
<dbReference type="InterPro" id="IPR044189">
    <property type="entry name" value="XPO4/7-like"/>
</dbReference>